<gene>
    <name evidence="6" type="ORF">HELGO_WM42511</name>
</gene>
<dbReference type="GO" id="GO:0008674">
    <property type="term" value="F:2-dehydro-3-deoxy-6-phosphogalactonate aldolase activity"/>
    <property type="evidence" value="ECO:0007669"/>
    <property type="project" value="UniProtKB-EC"/>
</dbReference>
<evidence type="ECO:0000256" key="1">
    <source>
        <dbReference type="ARBA" id="ARBA00004761"/>
    </source>
</evidence>
<dbReference type="EMBL" id="CACVAT010000383">
    <property type="protein sequence ID" value="CAA6823873.1"/>
    <property type="molecule type" value="Genomic_DNA"/>
</dbReference>
<evidence type="ECO:0000313" key="6">
    <source>
        <dbReference type="EMBL" id="CAA6823873.1"/>
    </source>
</evidence>
<reference evidence="6" key="1">
    <citation type="submission" date="2020-01" db="EMBL/GenBank/DDBJ databases">
        <authorList>
            <person name="Meier V. D."/>
            <person name="Meier V D."/>
        </authorList>
    </citation>
    <scope>NUCLEOTIDE SEQUENCE</scope>
    <source>
        <strain evidence="6">HLG_WM_MAG_09</strain>
    </source>
</reference>
<evidence type="ECO:0000256" key="2">
    <source>
        <dbReference type="ARBA" id="ARBA00006906"/>
    </source>
</evidence>
<evidence type="ECO:0000256" key="4">
    <source>
        <dbReference type="ARBA" id="ARBA00023239"/>
    </source>
</evidence>
<organism evidence="6">
    <name type="scientific">uncultured Thiotrichaceae bacterium</name>
    <dbReference type="NCBI Taxonomy" id="298394"/>
    <lineage>
        <taxon>Bacteria</taxon>
        <taxon>Pseudomonadati</taxon>
        <taxon>Pseudomonadota</taxon>
        <taxon>Gammaproteobacteria</taxon>
        <taxon>Thiotrichales</taxon>
        <taxon>Thiotrichaceae</taxon>
        <taxon>environmental samples</taxon>
    </lineage>
</organism>
<evidence type="ECO:0000256" key="5">
    <source>
        <dbReference type="ARBA" id="ARBA00023277"/>
    </source>
</evidence>
<evidence type="ECO:0000256" key="3">
    <source>
        <dbReference type="ARBA" id="ARBA00011233"/>
    </source>
</evidence>
<comment type="pathway">
    <text evidence="1">Carbohydrate acid metabolism.</text>
</comment>
<dbReference type="PROSITE" id="PS00160">
    <property type="entry name" value="ALDOLASE_KDPG_KHG_2"/>
    <property type="match status" value="1"/>
</dbReference>
<dbReference type="PANTHER" id="PTHR30246">
    <property type="entry name" value="2-KETO-3-DEOXY-6-PHOSPHOGLUCONATE ALDOLASE"/>
    <property type="match status" value="1"/>
</dbReference>
<dbReference type="InterPro" id="IPR013785">
    <property type="entry name" value="Aldolase_TIM"/>
</dbReference>
<dbReference type="InterPro" id="IPR000887">
    <property type="entry name" value="Aldlse_KDPG_KHG"/>
</dbReference>
<dbReference type="PANTHER" id="PTHR30246:SF1">
    <property type="entry name" value="2-DEHYDRO-3-DEOXY-6-PHOSPHOGALACTONATE ALDOLASE-RELATED"/>
    <property type="match status" value="1"/>
</dbReference>
<accession>A0A6S6U4Z5</accession>
<dbReference type="InterPro" id="IPR031338">
    <property type="entry name" value="KDPG/KHG_AS_2"/>
</dbReference>
<comment type="similarity">
    <text evidence="2">Belongs to the KHG/KDPG aldolase family.</text>
</comment>
<dbReference type="CDD" id="cd00452">
    <property type="entry name" value="KDPG_aldolase"/>
    <property type="match status" value="1"/>
</dbReference>
<name>A0A6S6U4Z5_9GAMM</name>
<protein>
    <submittedName>
        <fullName evidence="6">2-dehydro-3-deoxyphosphogalactonate aldolase (EC)</fullName>
        <ecNumber evidence="6">4.1.2.21</ecNumber>
    </submittedName>
</protein>
<dbReference type="NCBIfam" id="NF006600">
    <property type="entry name" value="PRK09140.1"/>
    <property type="match status" value="1"/>
</dbReference>
<keyword evidence="5" id="KW-0119">Carbohydrate metabolism</keyword>
<dbReference type="AlphaFoldDB" id="A0A6S6U4Z5"/>
<dbReference type="EC" id="4.1.2.21" evidence="6"/>
<proteinExistence type="inferred from homology"/>
<dbReference type="SUPFAM" id="SSF51569">
    <property type="entry name" value="Aldolase"/>
    <property type="match status" value="1"/>
</dbReference>
<sequence>MREVVAILRGVTPNEVVAISEGLLETGIQQVEVPLNSPQAVESIALISEAFGADALIGAGTVLTTEQVDAVADAGGKLIISPNCNPAVIKRSKELGLTSLPGVLTPTECFAALESGADGLKFFPAFKLGLDGFNAFSAVLPNDVKTYAVGGVGAEDFADWLAAGITGFGIGSALYKPGDTVEVVRRKAETMVAAWDGAVAE</sequence>
<comment type="subunit">
    <text evidence="3">Homotrimer.</text>
</comment>
<dbReference type="Gene3D" id="3.20.20.70">
    <property type="entry name" value="Aldolase class I"/>
    <property type="match status" value="1"/>
</dbReference>
<keyword evidence="4 6" id="KW-0456">Lyase</keyword>
<dbReference type="Pfam" id="PF01081">
    <property type="entry name" value="Aldolase"/>
    <property type="match status" value="1"/>
</dbReference>